<proteinExistence type="predicted"/>
<protein>
    <recommendedName>
        <fullName evidence="4">Outer membrane protein beta-barrel domain-containing protein</fullName>
    </recommendedName>
</protein>
<name>A0A0N7MAG6_9RHOB</name>
<dbReference type="RefSeq" id="WP_058312745.1">
    <property type="nucleotide sequence ID" value="NZ_CYTW01000005.1"/>
</dbReference>
<evidence type="ECO:0000313" key="3">
    <source>
        <dbReference type="Proteomes" id="UP000051870"/>
    </source>
</evidence>
<accession>A0A0N7MAG6</accession>
<dbReference type="Proteomes" id="UP000051870">
    <property type="component" value="Unassembled WGS sequence"/>
</dbReference>
<reference evidence="3" key="1">
    <citation type="submission" date="2015-09" db="EMBL/GenBank/DDBJ databases">
        <authorList>
            <person name="Rodrigo-Torres Lidia"/>
            <person name="Arahal R.David."/>
        </authorList>
    </citation>
    <scope>NUCLEOTIDE SEQUENCE [LARGE SCALE GENOMIC DNA]</scope>
    <source>
        <strain evidence="3">CECT 7735</strain>
    </source>
</reference>
<sequence>MTPEPNQLLRPSLYVGALVLPLLMSTSALAQSAGGDWSYKIAPYFWGTGLSGTVATSPALPPADVDASFGDIWDNLDFAAMVVGHANNGRFGFSGDLQYFKLGNSGPTPGPAYSSVDVAITNKIYSLNAEYLLKTSSTSEVWGSIGARYWSVDAGLNFSAGTSPAASARSKNTWVDPMIGVRGRTELSGDLYLVGWAYAGGFGVGSDSSFDLFGALGYQFTPTTSGIIGYRWLSVDREDGSFQYDVEMEGLMAGVSFNF</sequence>
<dbReference type="AlphaFoldDB" id="A0A0N7MAG6"/>
<evidence type="ECO:0000313" key="2">
    <source>
        <dbReference type="EMBL" id="CUK11507.1"/>
    </source>
</evidence>
<keyword evidence="1" id="KW-0732">Signal</keyword>
<dbReference type="STRING" id="1715693.PH7735_03580"/>
<gene>
    <name evidence="2" type="ORF">PH7735_03580</name>
</gene>
<organism evidence="2 3">
    <name type="scientific">Shimia thalassica</name>
    <dbReference type="NCBI Taxonomy" id="1715693"/>
    <lineage>
        <taxon>Bacteria</taxon>
        <taxon>Pseudomonadati</taxon>
        <taxon>Pseudomonadota</taxon>
        <taxon>Alphaproteobacteria</taxon>
        <taxon>Rhodobacterales</taxon>
        <taxon>Roseobacteraceae</taxon>
    </lineage>
</organism>
<dbReference type="GeneID" id="83882557"/>
<feature type="signal peptide" evidence="1">
    <location>
        <begin position="1"/>
        <end position="30"/>
    </location>
</feature>
<feature type="chain" id="PRO_5006016028" description="Outer membrane protein beta-barrel domain-containing protein" evidence="1">
    <location>
        <begin position="31"/>
        <end position="259"/>
    </location>
</feature>
<evidence type="ECO:0000256" key="1">
    <source>
        <dbReference type="SAM" id="SignalP"/>
    </source>
</evidence>
<evidence type="ECO:0008006" key="4">
    <source>
        <dbReference type="Google" id="ProtNLM"/>
    </source>
</evidence>
<dbReference type="EMBL" id="CYTW01000005">
    <property type="protein sequence ID" value="CUK11507.1"/>
    <property type="molecule type" value="Genomic_DNA"/>
</dbReference>
<keyword evidence="3" id="KW-1185">Reference proteome</keyword>